<protein>
    <submittedName>
        <fullName evidence="1">Uncharacterized protein</fullName>
    </submittedName>
</protein>
<evidence type="ECO:0000313" key="2">
    <source>
        <dbReference type="Proteomes" id="UP000828390"/>
    </source>
</evidence>
<proteinExistence type="predicted"/>
<keyword evidence="2" id="KW-1185">Reference proteome</keyword>
<dbReference type="AlphaFoldDB" id="A0A9D4I295"/>
<dbReference type="InterPro" id="IPR027417">
    <property type="entry name" value="P-loop_NTPase"/>
</dbReference>
<dbReference type="EMBL" id="JAIWYP010000011">
    <property type="protein sequence ID" value="KAH3739796.1"/>
    <property type="molecule type" value="Genomic_DNA"/>
</dbReference>
<name>A0A9D4I295_DREPO</name>
<evidence type="ECO:0000313" key="1">
    <source>
        <dbReference type="EMBL" id="KAH3739796.1"/>
    </source>
</evidence>
<reference evidence="1" key="2">
    <citation type="submission" date="2020-11" db="EMBL/GenBank/DDBJ databases">
        <authorList>
            <person name="McCartney M.A."/>
            <person name="Auch B."/>
            <person name="Kono T."/>
            <person name="Mallez S."/>
            <person name="Becker A."/>
            <person name="Gohl D.M."/>
            <person name="Silverstein K.A.T."/>
            <person name="Koren S."/>
            <person name="Bechman K.B."/>
            <person name="Herman A."/>
            <person name="Abrahante J.E."/>
            <person name="Garbe J."/>
        </authorList>
    </citation>
    <scope>NUCLEOTIDE SEQUENCE</scope>
    <source>
        <strain evidence="1">Duluth1</strain>
        <tissue evidence="1">Whole animal</tissue>
    </source>
</reference>
<accession>A0A9D4I295</accession>
<comment type="caution">
    <text evidence="1">The sequence shown here is derived from an EMBL/GenBank/DDBJ whole genome shotgun (WGS) entry which is preliminary data.</text>
</comment>
<dbReference type="Proteomes" id="UP000828390">
    <property type="component" value="Unassembled WGS sequence"/>
</dbReference>
<dbReference type="SUPFAM" id="SSF52540">
    <property type="entry name" value="P-loop containing nucleoside triphosphate hydrolases"/>
    <property type="match status" value="1"/>
</dbReference>
<sequence>MYVNICACFSVHVDSQSKEPTFWESQLFEQLLSNECKYIFFFDNAEYFLDKEETRDTIQNLFISLLNYNYIKVLLTSTTKFQLVNRRRIYHICEVSPLKRVDSVELLRAEAPEVAFGDYLDPIVELSEGIPLLILMIGSELRNNDGLLSPKEMVEILVSIRLTTLSLETFPEEERIAKVYCSFIDRLSPVLKDRYTILNFIPGSFNTEEAQSMLDFQTQATVKSQVLVPQLSRHFLNYDLAKRRFNIQGILRECLNTFYAIQNLPEIRSRYSRTFSAVLMDISRRFHSHEYASALAEFAVEQPNLQKLLAEIYHTTQDTYAFFIQMATECTSFIEKYMPGISEDFYGECKRAASRYGKNTDVAKVDISVGTIYTNVKGDLKEGLRMYKDALKLLEDGGKSVALATVYQRIGYNLMLQDQNFTALSTPKEEEKRRK</sequence>
<organism evidence="1 2">
    <name type="scientific">Dreissena polymorpha</name>
    <name type="common">Zebra mussel</name>
    <name type="synonym">Mytilus polymorpha</name>
    <dbReference type="NCBI Taxonomy" id="45954"/>
    <lineage>
        <taxon>Eukaryota</taxon>
        <taxon>Metazoa</taxon>
        <taxon>Spiralia</taxon>
        <taxon>Lophotrochozoa</taxon>
        <taxon>Mollusca</taxon>
        <taxon>Bivalvia</taxon>
        <taxon>Autobranchia</taxon>
        <taxon>Heteroconchia</taxon>
        <taxon>Euheterodonta</taxon>
        <taxon>Imparidentia</taxon>
        <taxon>Neoheterodontei</taxon>
        <taxon>Myida</taxon>
        <taxon>Dreissenoidea</taxon>
        <taxon>Dreissenidae</taxon>
        <taxon>Dreissena</taxon>
    </lineage>
</organism>
<gene>
    <name evidence="1" type="ORF">DPMN_046486</name>
</gene>
<reference evidence="1" key="1">
    <citation type="journal article" date="2019" name="bioRxiv">
        <title>The Genome of the Zebra Mussel, Dreissena polymorpha: A Resource for Invasive Species Research.</title>
        <authorList>
            <person name="McCartney M.A."/>
            <person name="Auch B."/>
            <person name="Kono T."/>
            <person name="Mallez S."/>
            <person name="Zhang Y."/>
            <person name="Obille A."/>
            <person name="Becker A."/>
            <person name="Abrahante J.E."/>
            <person name="Garbe J."/>
            <person name="Badalamenti J.P."/>
            <person name="Herman A."/>
            <person name="Mangelson H."/>
            <person name="Liachko I."/>
            <person name="Sullivan S."/>
            <person name="Sone E.D."/>
            <person name="Koren S."/>
            <person name="Silverstein K.A.T."/>
            <person name="Beckman K.B."/>
            <person name="Gohl D.M."/>
        </authorList>
    </citation>
    <scope>NUCLEOTIDE SEQUENCE</scope>
    <source>
        <strain evidence="1">Duluth1</strain>
        <tissue evidence="1">Whole animal</tissue>
    </source>
</reference>